<dbReference type="EMBL" id="BQNB010017739">
    <property type="protein sequence ID" value="GJT66707.1"/>
    <property type="molecule type" value="Genomic_DNA"/>
</dbReference>
<reference evidence="1" key="1">
    <citation type="journal article" date="2022" name="Int. J. Mol. Sci.">
        <title>Draft Genome of Tanacetum Coccineum: Genomic Comparison of Closely Related Tanacetum-Family Plants.</title>
        <authorList>
            <person name="Yamashiro T."/>
            <person name="Shiraishi A."/>
            <person name="Nakayama K."/>
            <person name="Satake H."/>
        </authorList>
    </citation>
    <scope>NUCLEOTIDE SEQUENCE</scope>
</reference>
<accession>A0ABQ5FTK9</accession>
<comment type="caution">
    <text evidence="1">The sequence shown here is derived from an EMBL/GenBank/DDBJ whole genome shotgun (WGS) entry which is preliminary data.</text>
</comment>
<reference evidence="1" key="2">
    <citation type="submission" date="2022-01" db="EMBL/GenBank/DDBJ databases">
        <authorList>
            <person name="Yamashiro T."/>
            <person name="Shiraishi A."/>
            <person name="Satake H."/>
            <person name="Nakayama K."/>
        </authorList>
    </citation>
    <scope>NUCLEOTIDE SEQUENCE</scope>
</reference>
<keyword evidence="2" id="KW-1185">Reference proteome</keyword>
<evidence type="ECO:0000313" key="1">
    <source>
        <dbReference type="EMBL" id="GJT66707.1"/>
    </source>
</evidence>
<dbReference type="Proteomes" id="UP001151760">
    <property type="component" value="Unassembled WGS sequence"/>
</dbReference>
<organism evidence="1 2">
    <name type="scientific">Tanacetum coccineum</name>
    <dbReference type="NCBI Taxonomy" id="301880"/>
    <lineage>
        <taxon>Eukaryota</taxon>
        <taxon>Viridiplantae</taxon>
        <taxon>Streptophyta</taxon>
        <taxon>Embryophyta</taxon>
        <taxon>Tracheophyta</taxon>
        <taxon>Spermatophyta</taxon>
        <taxon>Magnoliopsida</taxon>
        <taxon>eudicotyledons</taxon>
        <taxon>Gunneridae</taxon>
        <taxon>Pentapetalae</taxon>
        <taxon>asterids</taxon>
        <taxon>campanulids</taxon>
        <taxon>Asterales</taxon>
        <taxon>Asteraceae</taxon>
        <taxon>Asteroideae</taxon>
        <taxon>Anthemideae</taxon>
        <taxon>Anthemidinae</taxon>
        <taxon>Tanacetum</taxon>
    </lineage>
</organism>
<gene>
    <name evidence="1" type="ORF">Tco_1018187</name>
</gene>
<evidence type="ECO:0000313" key="2">
    <source>
        <dbReference type="Proteomes" id="UP001151760"/>
    </source>
</evidence>
<protein>
    <submittedName>
        <fullName evidence="1">Uncharacterized protein</fullName>
    </submittedName>
</protein>
<sequence>MVCGICSILLNSNLRWLQGSHLVKKKYYAYLINKVTYVVRLLMFGFSEMTTLPIALQENDVNILKSIDEGPFQMGTFRETLAEGTEGAPYPGLPKDVYSLSILCTFAKGIGDIVKGCSWKFKTEGLWFRMFWVDRIEVKETMHGVEVQLVMGEHRTELGMLIQVKQGRLSATTATDDCDAFYSDVDEAPTVQTMFMANLSFADPVYNEAGPSYDLDILSEVHDNDHYQDAVCEHHEEHEMHDDVQPTYIVDSHADYMSDSNMIPYDQYTVVDNSLTAELATFKEQVELYERRARSHKDDKQKLSKCRTTTSRPIKALTVYLPNTPAMLVPRVLPTKSQGNMMLLIQKNLLIATMIHLNCDACSKEVFYVATNSDLNVSRFTEMHDAHTIVEARCLEPEAKLSNLRDKIQKDNHNELVKRFSNLKAPTFIHNIHNVVRKVKQVWKPKQVRQVWKPTGKVLTSVGHQWRPRAQYSP</sequence>
<name>A0ABQ5FTK9_9ASTR</name>
<proteinExistence type="predicted"/>